<name>A0A5A7SLF5_CUCMM</name>
<evidence type="ECO:0000259" key="2">
    <source>
        <dbReference type="PROSITE" id="PS50969"/>
    </source>
</evidence>
<dbReference type="InterPro" id="IPR004274">
    <property type="entry name" value="FCP1_dom"/>
</dbReference>
<feature type="domain" description="FCP1 homology" evidence="2">
    <location>
        <begin position="38"/>
        <end position="231"/>
    </location>
</feature>
<dbReference type="Pfam" id="PF03031">
    <property type="entry name" value="NIF"/>
    <property type="match status" value="1"/>
</dbReference>
<organism evidence="3 4">
    <name type="scientific">Cucumis melo var. makuwa</name>
    <name type="common">Oriental melon</name>
    <dbReference type="NCBI Taxonomy" id="1194695"/>
    <lineage>
        <taxon>Eukaryota</taxon>
        <taxon>Viridiplantae</taxon>
        <taxon>Streptophyta</taxon>
        <taxon>Embryophyta</taxon>
        <taxon>Tracheophyta</taxon>
        <taxon>Spermatophyta</taxon>
        <taxon>Magnoliopsida</taxon>
        <taxon>eudicotyledons</taxon>
        <taxon>Gunneridae</taxon>
        <taxon>Pentapetalae</taxon>
        <taxon>rosids</taxon>
        <taxon>fabids</taxon>
        <taxon>Cucurbitales</taxon>
        <taxon>Cucurbitaceae</taxon>
        <taxon>Benincaseae</taxon>
        <taxon>Cucumis</taxon>
    </lineage>
</organism>
<comment type="function">
    <text evidence="1">Essential component of the TIM23 complex, a complex that mediates the translocation of transit peptide-containing proteins across the mitochondrial inner membrane.</text>
</comment>
<dbReference type="EMBL" id="SSTE01023315">
    <property type="protein sequence ID" value="KAA0025295.1"/>
    <property type="molecule type" value="Genomic_DNA"/>
</dbReference>
<comment type="caution">
    <text evidence="3">The sequence shown here is derived from an EMBL/GenBank/DDBJ whole genome shotgun (WGS) entry which is preliminary data.</text>
</comment>
<dbReference type="SUPFAM" id="SSF56784">
    <property type="entry name" value="HAD-like"/>
    <property type="match status" value="1"/>
</dbReference>
<dbReference type="SMART" id="SM00577">
    <property type="entry name" value="CPDc"/>
    <property type="match status" value="1"/>
</dbReference>
<dbReference type="InterPro" id="IPR050365">
    <property type="entry name" value="TIM50"/>
</dbReference>
<gene>
    <name evidence="3" type="ORF">E6C27_scaffold541G001490</name>
</gene>
<dbReference type="PANTHER" id="PTHR12210">
    <property type="entry name" value="DULLARD PROTEIN PHOSPHATASE"/>
    <property type="match status" value="1"/>
</dbReference>
<dbReference type="OrthoDB" id="1711508at2759"/>
<protein>
    <recommendedName>
        <fullName evidence="1">Mitochondrial import inner membrane translocase subunit TIM50</fullName>
    </recommendedName>
</protein>
<dbReference type="Gene3D" id="3.40.50.1000">
    <property type="entry name" value="HAD superfamily/HAD-like"/>
    <property type="match status" value="1"/>
</dbReference>
<dbReference type="GO" id="GO:0005744">
    <property type="term" value="C:TIM23 mitochondrial import inner membrane translocase complex"/>
    <property type="evidence" value="ECO:0007669"/>
    <property type="project" value="UniProtKB-UniRule"/>
</dbReference>
<keyword evidence="1" id="KW-0813">Transport</keyword>
<dbReference type="GO" id="GO:0015031">
    <property type="term" value="P:protein transport"/>
    <property type="evidence" value="ECO:0007669"/>
    <property type="project" value="UniProtKB-KW"/>
</dbReference>
<dbReference type="GO" id="GO:0016787">
    <property type="term" value="F:hydrolase activity"/>
    <property type="evidence" value="ECO:0007669"/>
    <property type="project" value="UniProtKB-KW"/>
</dbReference>
<proteinExistence type="inferred from homology"/>
<dbReference type="InterPro" id="IPR036412">
    <property type="entry name" value="HAD-like_sf"/>
</dbReference>
<keyword evidence="1" id="KW-0496">Mitochondrion</keyword>
<keyword evidence="1" id="KW-0811">Translocation</keyword>
<evidence type="ECO:0000313" key="4">
    <source>
        <dbReference type="Proteomes" id="UP000321393"/>
    </source>
</evidence>
<comment type="similarity">
    <text evidence="1">Belongs to the TIM50 family.</text>
</comment>
<dbReference type="STRING" id="1194695.A0A5A7SLF5"/>
<accession>A0A5A7SLF5</accession>
<dbReference type="PROSITE" id="PS50969">
    <property type="entry name" value="FCP1"/>
    <property type="match status" value="1"/>
</dbReference>
<dbReference type="InterPro" id="IPR023214">
    <property type="entry name" value="HAD_sf"/>
</dbReference>
<reference evidence="3 4" key="1">
    <citation type="submission" date="2019-08" db="EMBL/GenBank/DDBJ databases">
        <title>Draft genome sequences of two oriental melons (Cucumis melo L. var makuwa).</title>
        <authorList>
            <person name="Kwon S.-Y."/>
        </authorList>
    </citation>
    <scope>NUCLEOTIDE SEQUENCE [LARGE SCALE GENOMIC DNA]</scope>
    <source>
        <strain evidence="4">cv. SW 3</strain>
        <tissue evidence="3">Leaf</tissue>
    </source>
</reference>
<comment type="subcellular location">
    <subcellularLocation>
        <location evidence="1">Mitochondrion inner membrane</location>
        <topology evidence="1">Single-pass membrane protein</topology>
    </subcellularLocation>
</comment>
<sequence length="270" mass="31178">MAESSTNKNKARASKYSSDEEEENRNIDLGLSMKSLSLGPKKKLLIMGIGGFLCHRVCYRYRRETIPKHRHPDASYGSFYVYKRPFCEDFMKFCLERFEVGIWSSAKELVILKLILTKPALDSIMHGLRRKLLFAWDQGKCTKTCFFDLEKKFKPIFLKELKKVWEGNGVGISRPSTQFCSSNTLLIDNEPYKVLLNPPHTAIFPKEYKADDIDDDALGAGSELRRFLEKVAEAKDVPNFIKHNPFGNPPISPYHPNWDYYSKIISTYEK</sequence>
<dbReference type="Proteomes" id="UP000321393">
    <property type="component" value="Unassembled WGS sequence"/>
</dbReference>
<evidence type="ECO:0000313" key="3">
    <source>
        <dbReference type="EMBL" id="KAA0025295.1"/>
    </source>
</evidence>
<evidence type="ECO:0000256" key="1">
    <source>
        <dbReference type="RuleBase" id="RU365079"/>
    </source>
</evidence>
<dbReference type="AlphaFoldDB" id="A0A5A7SLF5"/>
<keyword evidence="3" id="KW-0378">Hydrolase</keyword>
<keyword evidence="1" id="KW-0809">Transit peptide</keyword>
<keyword evidence="1" id="KW-0653">Protein transport</keyword>
<comment type="subunit">
    <text evidence="1">Component of the TIM23 complex.</text>
</comment>